<dbReference type="InterPro" id="IPR044855">
    <property type="entry name" value="CoA-Trfase_III_dom3_sf"/>
</dbReference>
<gene>
    <name evidence="2" type="ORF">V6984_00355</name>
</gene>
<dbReference type="InterPro" id="IPR023606">
    <property type="entry name" value="CoA-Trfase_III_dom_1_sf"/>
</dbReference>
<dbReference type="SUPFAM" id="SSF89796">
    <property type="entry name" value="CoA-transferase family III (CaiB/BaiF)"/>
    <property type="match status" value="1"/>
</dbReference>
<dbReference type="Gene3D" id="3.40.50.10540">
    <property type="entry name" value="Crotonobetainyl-coa:carnitine coa-transferase, domain 1"/>
    <property type="match status" value="1"/>
</dbReference>
<keyword evidence="1 2" id="KW-0808">Transferase</keyword>
<dbReference type="Gene3D" id="3.30.1540.10">
    <property type="entry name" value="formyl-coa transferase, domain 3"/>
    <property type="match status" value="1"/>
</dbReference>
<dbReference type="InterPro" id="IPR003673">
    <property type="entry name" value="CoA-Trfase_fam_III"/>
</dbReference>
<dbReference type="InterPro" id="IPR050483">
    <property type="entry name" value="CoA-transferase_III_domain"/>
</dbReference>
<dbReference type="PANTHER" id="PTHR48207">
    <property type="entry name" value="SUCCINATE--HYDROXYMETHYLGLUTARATE COA-TRANSFERASE"/>
    <property type="match status" value="1"/>
</dbReference>
<sequence>MNTHKALEDIRVLDLTRVVAGPYSTMILADLGAEVIKLEIPDKGDDTRNYAPYKNGSSMYFANINRNKKSITLNLKTEEGREIFRKLVKKVDVIVENFRPGVMDKLGLGYEDLKKINNQIIYAAVSGFGSYGPYSQRPGYDILAQAMGGLMSLTGYPELPPMRAGNAMGDVLGGLNLTIGILGALHARNITGAGQMVDVALVDSVVSSLDSATQRYFENGEIPQRIGNRYAPCAPYDVFHARDTEMIIACGNQGLYEKLCALMERIDLITDERFAVMEDRVKNNAELKIIIEDWLSHYTAKEATDLILKAGIPAGPVYNLKEVSEDEHIADYREMFVEMVHPEIGPMKVNGCVIKLSDTKPEVKVPAPLLGEHNLYVYEDILGMSDDDLAKLKQQKVI</sequence>
<evidence type="ECO:0000313" key="3">
    <source>
        <dbReference type="Proteomes" id="UP001451571"/>
    </source>
</evidence>
<dbReference type="Pfam" id="PF02515">
    <property type="entry name" value="CoA_transf_3"/>
    <property type="match status" value="1"/>
</dbReference>
<accession>A0ABZ3EVJ1</accession>
<dbReference type="RefSeq" id="WP_342757853.1">
    <property type="nucleotide sequence ID" value="NZ_CP146256.1"/>
</dbReference>
<reference evidence="2 3" key="1">
    <citation type="submission" date="2024-02" db="EMBL/GenBank/DDBJ databases">
        <title>Bacterial strain from lacustrine sediment.</title>
        <authorList>
            <person name="Petit C."/>
            <person name="Fadhlaoui K."/>
        </authorList>
    </citation>
    <scope>NUCLEOTIDE SEQUENCE [LARGE SCALE GENOMIC DNA]</scope>
    <source>
        <strain evidence="2 3">IPX-CK</strain>
    </source>
</reference>
<dbReference type="EMBL" id="CP146256">
    <property type="protein sequence ID" value="XAH74259.1"/>
    <property type="molecule type" value="Genomic_DNA"/>
</dbReference>
<dbReference type="Proteomes" id="UP001451571">
    <property type="component" value="Chromosome"/>
</dbReference>
<dbReference type="PANTHER" id="PTHR48207:SF3">
    <property type="entry name" value="SUCCINATE--HYDROXYMETHYLGLUTARATE COA-TRANSFERASE"/>
    <property type="match status" value="1"/>
</dbReference>
<dbReference type="GO" id="GO:0016740">
    <property type="term" value="F:transferase activity"/>
    <property type="evidence" value="ECO:0007669"/>
    <property type="project" value="UniProtKB-KW"/>
</dbReference>
<evidence type="ECO:0000313" key="2">
    <source>
        <dbReference type="EMBL" id="XAH74259.1"/>
    </source>
</evidence>
<keyword evidence="3" id="KW-1185">Reference proteome</keyword>
<protein>
    <submittedName>
        <fullName evidence="2">CoA transferase</fullName>
        <ecNumber evidence="2">2.8.3.-</ecNumber>
    </submittedName>
</protein>
<evidence type="ECO:0000256" key="1">
    <source>
        <dbReference type="ARBA" id="ARBA00022679"/>
    </source>
</evidence>
<dbReference type="EC" id="2.8.3.-" evidence="2"/>
<name>A0ABZ3EVJ1_9FIRM</name>
<proteinExistence type="predicted"/>
<organism evidence="2 3">
    <name type="scientific">Kineothrix sedimenti</name>
    <dbReference type="NCBI Taxonomy" id="3123317"/>
    <lineage>
        <taxon>Bacteria</taxon>
        <taxon>Bacillati</taxon>
        <taxon>Bacillota</taxon>
        <taxon>Clostridia</taxon>
        <taxon>Lachnospirales</taxon>
        <taxon>Lachnospiraceae</taxon>
        <taxon>Kineothrix</taxon>
    </lineage>
</organism>